<dbReference type="VEuPathDB" id="FungiDB:PGTG_09786"/>
<dbReference type="AlphaFoldDB" id="E3KEU3"/>
<sequence length="77" mass="8188">MPLDLKINLDLGSLVDDSNTNICITVKTNGAPNTGPKKENLGTPNLLSSQATITPKAVYGELDSPCQDPFGENMVRT</sequence>
<dbReference type="HOGENOM" id="CLU_175740_0_0_1"/>
<evidence type="ECO:0000313" key="1">
    <source>
        <dbReference type="EMBL" id="EFP82818.2"/>
    </source>
</evidence>
<organism evidence="1 2">
    <name type="scientific">Puccinia graminis f. sp. tritici (strain CRL 75-36-700-3 / race SCCL)</name>
    <name type="common">Black stem rust fungus</name>
    <dbReference type="NCBI Taxonomy" id="418459"/>
    <lineage>
        <taxon>Eukaryota</taxon>
        <taxon>Fungi</taxon>
        <taxon>Dikarya</taxon>
        <taxon>Basidiomycota</taxon>
        <taxon>Pucciniomycotina</taxon>
        <taxon>Pucciniomycetes</taxon>
        <taxon>Pucciniales</taxon>
        <taxon>Pucciniaceae</taxon>
        <taxon>Puccinia</taxon>
    </lineage>
</organism>
<accession>E3KEU3</accession>
<dbReference type="EMBL" id="DS178284">
    <property type="protein sequence ID" value="EFP82818.2"/>
    <property type="molecule type" value="Genomic_DNA"/>
</dbReference>
<keyword evidence="2" id="KW-1185">Reference proteome</keyword>
<dbReference type="Proteomes" id="UP000008783">
    <property type="component" value="Unassembled WGS sequence"/>
</dbReference>
<evidence type="ECO:0000313" key="2">
    <source>
        <dbReference type="Proteomes" id="UP000008783"/>
    </source>
</evidence>
<name>E3KEU3_PUCGT</name>
<reference evidence="2" key="2">
    <citation type="journal article" date="2011" name="Proc. Natl. Acad. Sci. U.S.A.">
        <title>Obligate biotrophy features unraveled by the genomic analysis of rust fungi.</title>
        <authorList>
            <person name="Duplessis S."/>
            <person name="Cuomo C.A."/>
            <person name="Lin Y.-C."/>
            <person name="Aerts A."/>
            <person name="Tisserant E."/>
            <person name="Veneault-Fourrey C."/>
            <person name="Joly D.L."/>
            <person name="Hacquard S."/>
            <person name="Amselem J."/>
            <person name="Cantarel B.L."/>
            <person name="Chiu R."/>
            <person name="Coutinho P.M."/>
            <person name="Feau N."/>
            <person name="Field M."/>
            <person name="Frey P."/>
            <person name="Gelhaye E."/>
            <person name="Goldberg J."/>
            <person name="Grabherr M.G."/>
            <person name="Kodira C.D."/>
            <person name="Kohler A."/>
            <person name="Kuees U."/>
            <person name="Lindquist E.A."/>
            <person name="Lucas S.M."/>
            <person name="Mago R."/>
            <person name="Mauceli E."/>
            <person name="Morin E."/>
            <person name="Murat C."/>
            <person name="Pangilinan J.L."/>
            <person name="Park R."/>
            <person name="Pearson M."/>
            <person name="Quesneville H."/>
            <person name="Rouhier N."/>
            <person name="Sakthikumar S."/>
            <person name="Salamov A.A."/>
            <person name="Schmutz J."/>
            <person name="Selles B."/>
            <person name="Shapiro H."/>
            <person name="Tanguay P."/>
            <person name="Tuskan G.A."/>
            <person name="Henrissat B."/>
            <person name="Van de Peer Y."/>
            <person name="Rouze P."/>
            <person name="Ellis J.G."/>
            <person name="Dodds P.N."/>
            <person name="Schein J.E."/>
            <person name="Zhong S."/>
            <person name="Hamelin R.C."/>
            <person name="Grigoriev I.V."/>
            <person name="Szabo L.J."/>
            <person name="Martin F."/>
        </authorList>
    </citation>
    <scope>NUCLEOTIDE SEQUENCE [LARGE SCALE GENOMIC DNA]</scope>
    <source>
        <strain evidence="2">CRL 75-36-700-3 / race SCCL</strain>
    </source>
</reference>
<dbReference type="RefSeq" id="XP_003327237.2">
    <property type="nucleotide sequence ID" value="XM_003327189.2"/>
</dbReference>
<reference key="1">
    <citation type="submission" date="2007-01" db="EMBL/GenBank/DDBJ databases">
        <title>The Genome Sequence of Puccinia graminis f. sp. tritici Strain CRL 75-36-700-3.</title>
        <authorList>
            <consortium name="The Broad Institute Genome Sequencing Platform"/>
            <person name="Birren B."/>
            <person name="Lander E."/>
            <person name="Galagan J."/>
            <person name="Nusbaum C."/>
            <person name="Devon K."/>
            <person name="Cuomo C."/>
            <person name="Jaffe D."/>
            <person name="Butler J."/>
            <person name="Alvarez P."/>
            <person name="Gnerre S."/>
            <person name="Grabherr M."/>
            <person name="Mauceli E."/>
            <person name="Brockman W."/>
            <person name="Young S."/>
            <person name="LaButti K."/>
            <person name="Sykes S."/>
            <person name="DeCaprio D."/>
            <person name="Crawford M."/>
            <person name="Koehrsen M."/>
            <person name="Engels R."/>
            <person name="Montgomery P."/>
            <person name="Pearson M."/>
            <person name="Howarth C."/>
            <person name="Larson L."/>
            <person name="White J."/>
            <person name="Zeng Q."/>
            <person name="Kodira C."/>
            <person name="Yandava C."/>
            <person name="Alvarado L."/>
            <person name="O'Leary S."/>
            <person name="Szabo L."/>
            <person name="Dean R."/>
            <person name="Schein J."/>
        </authorList>
    </citation>
    <scope>NUCLEOTIDE SEQUENCE</scope>
    <source>
        <strain>CRL 75-36-700-3</strain>
    </source>
</reference>
<dbReference type="GeneID" id="10544533"/>
<dbReference type="InParanoid" id="E3KEU3"/>
<dbReference type="KEGG" id="pgr:PGTG_09786"/>
<proteinExistence type="predicted"/>
<protein>
    <submittedName>
        <fullName evidence="1">Uncharacterized protein</fullName>
    </submittedName>
</protein>
<gene>
    <name evidence="1" type="ORF">PGTG_09786</name>
</gene>
<dbReference type="OrthoDB" id="10479261at2759"/>